<feature type="compositionally biased region" description="Polar residues" evidence="5">
    <location>
        <begin position="276"/>
        <end position="308"/>
    </location>
</feature>
<dbReference type="AlphaFoldDB" id="A0A9X0AEK8"/>
<accession>A0A9X0AEK8</accession>
<dbReference type="InterPro" id="IPR001841">
    <property type="entry name" value="Znf_RING"/>
</dbReference>
<evidence type="ECO:0000256" key="2">
    <source>
        <dbReference type="ARBA" id="ARBA00022771"/>
    </source>
</evidence>
<evidence type="ECO:0000313" key="7">
    <source>
        <dbReference type="EMBL" id="KAJ8061301.1"/>
    </source>
</evidence>
<proteinExistence type="predicted"/>
<dbReference type="InterPro" id="IPR013083">
    <property type="entry name" value="Znf_RING/FYVE/PHD"/>
</dbReference>
<keyword evidence="3" id="KW-0862">Zinc</keyword>
<dbReference type="Proteomes" id="UP001152300">
    <property type="component" value="Unassembled WGS sequence"/>
</dbReference>
<evidence type="ECO:0000256" key="3">
    <source>
        <dbReference type="ARBA" id="ARBA00022833"/>
    </source>
</evidence>
<dbReference type="Gene3D" id="3.30.40.10">
    <property type="entry name" value="Zinc/RING finger domain, C3HC4 (zinc finger)"/>
    <property type="match status" value="1"/>
</dbReference>
<keyword evidence="8" id="KW-1185">Reference proteome</keyword>
<keyword evidence="2 4" id="KW-0863">Zinc-finger</keyword>
<feature type="compositionally biased region" description="Polar residues" evidence="5">
    <location>
        <begin position="402"/>
        <end position="442"/>
    </location>
</feature>
<gene>
    <name evidence="7" type="ORF">OCU04_010364</name>
</gene>
<feature type="domain" description="RING-type" evidence="6">
    <location>
        <begin position="651"/>
        <end position="693"/>
    </location>
</feature>
<evidence type="ECO:0000256" key="4">
    <source>
        <dbReference type="PROSITE-ProRule" id="PRU00175"/>
    </source>
</evidence>
<dbReference type="PROSITE" id="PS50089">
    <property type="entry name" value="ZF_RING_2"/>
    <property type="match status" value="1"/>
</dbReference>
<feature type="compositionally biased region" description="Basic residues" evidence="5">
    <location>
        <begin position="591"/>
        <end position="606"/>
    </location>
</feature>
<dbReference type="OrthoDB" id="8062037at2759"/>
<feature type="region of interest" description="Disordered" evidence="5">
    <location>
        <begin position="545"/>
        <end position="634"/>
    </location>
</feature>
<dbReference type="PANTHER" id="PTHR14155:SF627">
    <property type="entry name" value="OS06G0192800 PROTEIN"/>
    <property type="match status" value="1"/>
</dbReference>
<dbReference type="GO" id="GO:0008270">
    <property type="term" value="F:zinc ion binding"/>
    <property type="evidence" value="ECO:0007669"/>
    <property type="project" value="UniProtKB-KW"/>
</dbReference>
<comment type="caution">
    <text evidence="7">The sequence shown here is derived from an EMBL/GenBank/DDBJ whole genome shotgun (WGS) entry which is preliminary data.</text>
</comment>
<protein>
    <recommendedName>
        <fullName evidence="6">RING-type domain-containing protein</fullName>
    </recommendedName>
</protein>
<sequence>MSDFKNYFRSFGRNINGAFHKGVGRAYKPPGNPQHNFAWDPSSYKEVFGQASRISRTEKRHVDVNQDAYNVPVASRVYSASPEVTVPVSPADAEPRVNTEPYIYRAQDDTTMESAPQSREVTPEPELHHLVDVITAQSGPQPRLVTRVPVLELHHLEDATNAQSTPRVRVDTPQQSLNRLRGSNIDRDTPLPARIVRNPEPRATVSRLPTAVRSASLQERFGTPGHSNLPRVTVLPNQSEYRSSASDAVESYSVQPRVVSDPQPTSRSSIPVFVGTASSQQKAVTARQTTSQSSIPVATRPTSSQQRVSGADQPPPLRQAFTTSARFPLMNGQEPVLSEQVASTRQRHCHNVVPQEFRIPVRSTPGVYGTAQESSLLGDLNALRLHHSSDRADRPSFAARMQATSRQAAQSNGTSLNTVAGNTSSSGLQNTHTNGADRSATSHGHEHNSGACSNTRPRRELAHAESIESLNIEMNSPITEPVINFPRPRHPEPSLSNFSPYQINNEYLAEAYMRQTRGLTLAQRLEAERPRRGLPRSPGMYNLPTVNDEINHPIHPGDFHDDGYHPIDRDPDRRAERAPAPANSPADGHLRQHHGSRGSRQRRADRHRAALAREEALTKEKESKKRKRERERREKCISKVLNQISMNECFCEDAYDDVGEPHEPVKMPNCRHIFGRSCITEWLMSHNTCPLCRNQVALSP</sequence>
<feature type="compositionally biased region" description="Basic and acidic residues" evidence="5">
    <location>
        <begin position="549"/>
        <end position="577"/>
    </location>
</feature>
<feature type="compositionally biased region" description="Polar residues" evidence="5">
    <location>
        <begin position="235"/>
        <end position="246"/>
    </location>
</feature>
<organism evidence="7 8">
    <name type="scientific">Sclerotinia nivalis</name>
    <dbReference type="NCBI Taxonomy" id="352851"/>
    <lineage>
        <taxon>Eukaryota</taxon>
        <taxon>Fungi</taxon>
        <taxon>Dikarya</taxon>
        <taxon>Ascomycota</taxon>
        <taxon>Pezizomycotina</taxon>
        <taxon>Leotiomycetes</taxon>
        <taxon>Helotiales</taxon>
        <taxon>Sclerotiniaceae</taxon>
        <taxon>Sclerotinia</taxon>
    </lineage>
</organism>
<dbReference type="PANTHER" id="PTHR14155">
    <property type="entry name" value="RING FINGER DOMAIN-CONTAINING"/>
    <property type="match status" value="1"/>
</dbReference>
<evidence type="ECO:0000256" key="1">
    <source>
        <dbReference type="ARBA" id="ARBA00022723"/>
    </source>
</evidence>
<evidence type="ECO:0000313" key="8">
    <source>
        <dbReference type="Proteomes" id="UP001152300"/>
    </source>
</evidence>
<dbReference type="EMBL" id="JAPEIS010000012">
    <property type="protein sequence ID" value="KAJ8061301.1"/>
    <property type="molecule type" value="Genomic_DNA"/>
</dbReference>
<dbReference type="InterPro" id="IPR053238">
    <property type="entry name" value="RING-H2_zinc_finger"/>
</dbReference>
<evidence type="ECO:0000256" key="5">
    <source>
        <dbReference type="SAM" id="MobiDB-lite"/>
    </source>
</evidence>
<feature type="region of interest" description="Disordered" evidence="5">
    <location>
        <begin position="400"/>
        <end position="461"/>
    </location>
</feature>
<dbReference type="SUPFAM" id="SSF57850">
    <property type="entry name" value="RING/U-box"/>
    <property type="match status" value="1"/>
</dbReference>
<keyword evidence="1" id="KW-0479">Metal-binding</keyword>
<name>A0A9X0AEK8_9HELO</name>
<feature type="compositionally biased region" description="Basic and acidic residues" evidence="5">
    <location>
        <begin position="607"/>
        <end position="623"/>
    </location>
</feature>
<evidence type="ECO:0000259" key="6">
    <source>
        <dbReference type="PROSITE" id="PS50089"/>
    </source>
</evidence>
<reference evidence="7" key="1">
    <citation type="submission" date="2022-11" db="EMBL/GenBank/DDBJ databases">
        <title>Genome Resource of Sclerotinia nivalis Strain SnTB1, a Plant Pathogen Isolated from American Ginseng.</title>
        <authorList>
            <person name="Fan S."/>
        </authorList>
    </citation>
    <scope>NUCLEOTIDE SEQUENCE</scope>
    <source>
        <strain evidence="7">SnTB1</strain>
    </source>
</reference>
<dbReference type="Pfam" id="PF13639">
    <property type="entry name" value="zf-RING_2"/>
    <property type="match status" value="1"/>
</dbReference>
<feature type="region of interest" description="Disordered" evidence="5">
    <location>
        <begin position="180"/>
        <end position="319"/>
    </location>
</feature>